<dbReference type="GO" id="GO:0006281">
    <property type="term" value="P:DNA repair"/>
    <property type="evidence" value="ECO:0007669"/>
    <property type="project" value="UniProtKB-KW"/>
</dbReference>
<dbReference type="InterPro" id="IPR043128">
    <property type="entry name" value="Rev_trsase/Diguanyl_cyclase"/>
</dbReference>
<feature type="compositionally biased region" description="Polar residues" evidence="16">
    <location>
        <begin position="153"/>
        <end position="173"/>
    </location>
</feature>
<comment type="similarity">
    <text evidence="2 14">Belongs to the DNA polymerase type-Y family.</text>
</comment>
<dbReference type="Gene3D" id="3.30.70.270">
    <property type="match status" value="1"/>
</dbReference>
<dbReference type="Gene3D" id="3.40.50.10190">
    <property type="entry name" value="BRCT domain"/>
    <property type="match status" value="1"/>
</dbReference>
<dbReference type="Pfam" id="PF00817">
    <property type="entry name" value="IMS"/>
    <property type="match status" value="1"/>
</dbReference>
<feature type="region of interest" description="Disordered" evidence="16">
    <location>
        <begin position="153"/>
        <end position="175"/>
    </location>
</feature>
<feature type="binding site" evidence="15">
    <location>
        <position position="228"/>
    </location>
    <ligand>
        <name>Mg(2+)</name>
        <dbReference type="ChEBI" id="CHEBI:18420"/>
        <label>1</label>
    </ligand>
</feature>
<dbReference type="FunFam" id="3.30.1490.100:FF:000001">
    <property type="entry name" value="DNA repair protein REV1"/>
    <property type="match status" value="1"/>
</dbReference>
<dbReference type="Gene3D" id="3.30.1490.100">
    <property type="entry name" value="DNA polymerase, Y-family, little finger domain"/>
    <property type="match status" value="1"/>
</dbReference>
<dbReference type="FunFam" id="3.40.50.10190:FF:000011">
    <property type="entry name" value="DNA repair protein REV1"/>
    <property type="match status" value="1"/>
</dbReference>
<dbReference type="EC" id="2.7.7.-" evidence="14"/>
<dbReference type="Pfam" id="PF11799">
    <property type="entry name" value="IMS_C"/>
    <property type="match status" value="1"/>
</dbReference>
<keyword evidence="4 14" id="KW-0237">DNA synthesis</keyword>
<dbReference type="InterPro" id="IPR043502">
    <property type="entry name" value="DNA/RNA_pol_sf"/>
</dbReference>
<evidence type="ECO:0000256" key="14">
    <source>
        <dbReference type="PIRNR" id="PIRNR036573"/>
    </source>
</evidence>
<dbReference type="Proteomes" id="UP000750334">
    <property type="component" value="Unassembled WGS sequence"/>
</dbReference>
<evidence type="ECO:0000256" key="13">
    <source>
        <dbReference type="ARBA" id="ARBA00058985"/>
    </source>
</evidence>
<evidence type="ECO:0000313" key="19">
    <source>
        <dbReference type="EMBL" id="KAG0672104.1"/>
    </source>
</evidence>
<comment type="subcellular location">
    <subcellularLocation>
        <location evidence="1 14">Nucleus</location>
    </subcellularLocation>
</comment>
<evidence type="ECO:0000256" key="5">
    <source>
        <dbReference type="ARBA" id="ARBA00022679"/>
    </source>
</evidence>
<dbReference type="FunFam" id="3.40.1170.60:FF:000023">
    <property type="entry name" value="DNA repair protein REV1"/>
    <property type="match status" value="1"/>
</dbReference>
<dbReference type="InterPro" id="IPR012112">
    <property type="entry name" value="REV1"/>
</dbReference>
<dbReference type="InterPro" id="IPR036420">
    <property type="entry name" value="BRCT_dom_sf"/>
</dbReference>
<keyword evidence="10 14" id="KW-0238">DNA-binding</keyword>
<evidence type="ECO:0000256" key="7">
    <source>
        <dbReference type="ARBA" id="ARBA00022723"/>
    </source>
</evidence>
<dbReference type="GO" id="GO:0017125">
    <property type="term" value="F:deoxycytidyl transferase activity"/>
    <property type="evidence" value="ECO:0007669"/>
    <property type="project" value="TreeGrafter"/>
</dbReference>
<evidence type="ECO:0000256" key="12">
    <source>
        <dbReference type="ARBA" id="ARBA00023242"/>
    </source>
</evidence>
<keyword evidence="11 14" id="KW-0234">DNA repair</keyword>
<feature type="binding site" evidence="15">
    <location>
        <position position="334"/>
    </location>
    <ligand>
        <name>Mg(2+)</name>
        <dbReference type="ChEBI" id="CHEBI:18420"/>
        <label>1</label>
    </ligand>
</feature>
<dbReference type="SUPFAM" id="SSF56672">
    <property type="entry name" value="DNA/RNA polymerases"/>
    <property type="match status" value="1"/>
</dbReference>
<dbReference type="EMBL" id="PUHR01000005">
    <property type="protein sequence ID" value="KAG0672104.1"/>
    <property type="molecule type" value="Genomic_DNA"/>
</dbReference>
<keyword evidence="7 15" id="KW-0479">Metal-binding</keyword>
<evidence type="ECO:0000259" key="17">
    <source>
        <dbReference type="PROSITE" id="PS50172"/>
    </source>
</evidence>
<comment type="caution">
    <text evidence="19">The sequence shown here is derived from an EMBL/GenBank/DDBJ whole genome shotgun (WGS) entry which is preliminary data.</text>
</comment>
<evidence type="ECO:0000256" key="9">
    <source>
        <dbReference type="ARBA" id="ARBA00022842"/>
    </source>
</evidence>
<evidence type="ECO:0000313" key="20">
    <source>
        <dbReference type="Proteomes" id="UP000750334"/>
    </source>
</evidence>
<dbReference type="Pfam" id="PF21999">
    <property type="entry name" value="IMS_HHH_1"/>
    <property type="match status" value="1"/>
</dbReference>
<keyword evidence="12 14" id="KW-0539">Nucleus</keyword>
<accession>A0A9P6WFF6</accession>
<evidence type="ECO:0000256" key="16">
    <source>
        <dbReference type="SAM" id="MobiDB-lite"/>
    </source>
</evidence>
<comment type="cofactor">
    <cofactor evidence="15">
        <name>Mg(2+)</name>
        <dbReference type="ChEBI" id="CHEBI:18420"/>
    </cofactor>
    <text evidence="15">Binds 2 magnesium ions.</text>
</comment>
<dbReference type="GO" id="GO:0046872">
    <property type="term" value="F:metal ion binding"/>
    <property type="evidence" value="ECO:0007669"/>
    <property type="project" value="UniProtKB-KW"/>
</dbReference>
<dbReference type="InterPro" id="IPR017961">
    <property type="entry name" value="DNA_pol_Y-fam_little_finger"/>
</dbReference>
<evidence type="ECO:0000256" key="6">
    <source>
        <dbReference type="ARBA" id="ARBA00022695"/>
    </source>
</evidence>
<feature type="domain" description="UmuC" evidence="18">
    <location>
        <begin position="224"/>
        <end position="424"/>
    </location>
</feature>
<keyword evidence="6 14" id="KW-0548">Nucleotidyltransferase</keyword>
<evidence type="ECO:0000256" key="11">
    <source>
        <dbReference type="ARBA" id="ARBA00023204"/>
    </source>
</evidence>
<dbReference type="SUPFAM" id="SSF52113">
    <property type="entry name" value="BRCT domain"/>
    <property type="match status" value="1"/>
</dbReference>
<dbReference type="Pfam" id="PF16589">
    <property type="entry name" value="BRCT_2"/>
    <property type="match status" value="1"/>
</dbReference>
<feature type="region of interest" description="Disordered" evidence="16">
    <location>
        <begin position="633"/>
        <end position="656"/>
    </location>
</feature>
<dbReference type="GO" id="GO:0042276">
    <property type="term" value="P:error-prone translesion synthesis"/>
    <property type="evidence" value="ECO:0007669"/>
    <property type="project" value="InterPro"/>
</dbReference>
<dbReference type="GO" id="GO:0005634">
    <property type="term" value="C:nucleus"/>
    <property type="evidence" value="ECO:0007669"/>
    <property type="project" value="UniProtKB-SubCell"/>
</dbReference>
<keyword evidence="20" id="KW-1185">Reference proteome</keyword>
<evidence type="ECO:0000256" key="15">
    <source>
        <dbReference type="PIRSR" id="PIRSR036573-2"/>
    </source>
</evidence>
<feature type="binding site" evidence="15">
    <location>
        <position position="335"/>
    </location>
    <ligand>
        <name>Mg(2+)</name>
        <dbReference type="ChEBI" id="CHEBI:18420"/>
        <label>1</label>
    </ligand>
</feature>
<dbReference type="GO" id="GO:0003887">
    <property type="term" value="F:DNA-directed DNA polymerase activity"/>
    <property type="evidence" value="ECO:0007669"/>
    <property type="project" value="InterPro"/>
</dbReference>
<organism evidence="19 20">
    <name type="scientific">Maudiozyma exigua</name>
    <name type="common">Yeast</name>
    <name type="synonym">Kazachstania exigua</name>
    <dbReference type="NCBI Taxonomy" id="34358"/>
    <lineage>
        <taxon>Eukaryota</taxon>
        <taxon>Fungi</taxon>
        <taxon>Dikarya</taxon>
        <taxon>Ascomycota</taxon>
        <taxon>Saccharomycotina</taxon>
        <taxon>Saccharomycetes</taxon>
        <taxon>Saccharomycetales</taxon>
        <taxon>Saccharomycetaceae</taxon>
        <taxon>Maudiozyma</taxon>
    </lineage>
</organism>
<keyword evidence="8 14" id="KW-0227">DNA damage</keyword>
<dbReference type="InterPro" id="IPR036775">
    <property type="entry name" value="DNA_pol_Y-fam_lit_finger_sf"/>
</dbReference>
<protein>
    <recommendedName>
        <fullName evidence="3 14">DNA repair protein REV1</fullName>
        <ecNumber evidence="14">2.7.7.-</ecNumber>
    </recommendedName>
</protein>
<feature type="domain" description="BRCT" evidence="17">
    <location>
        <begin position="43"/>
        <end position="131"/>
    </location>
</feature>
<dbReference type="PANTHER" id="PTHR45990">
    <property type="entry name" value="DNA REPAIR PROTEIN REV1"/>
    <property type="match status" value="1"/>
</dbReference>
<dbReference type="Gene3D" id="3.40.1170.60">
    <property type="match status" value="1"/>
</dbReference>
<dbReference type="PROSITE" id="PS50172">
    <property type="entry name" value="BRCT"/>
    <property type="match status" value="1"/>
</dbReference>
<gene>
    <name evidence="19" type="primary">REV1</name>
    <name evidence="19" type="ORF">C6P45_004119</name>
</gene>
<reference evidence="19 20" key="1">
    <citation type="submission" date="2020-11" db="EMBL/GenBank/DDBJ databases">
        <title>Kefir isolates.</title>
        <authorList>
            <person name="Marcisauskas S."/>
            <person name="Kim Y."/>
            <person name="Blasche S."/>
        </authorList>
    </citation>
    <scope>NUCLEOTIDE SEQUENCE [LARGE SCALE GENOMIC DNA]</scope>
    <source>
        <strain evidence="19 20">OG2</strain>
    </source>
</reference>
<dbReference type="PROSITE" id="PS50173">
    <property type="entry name" value="UMUC"/>
    <property type="match status" value="1"/>
</dbReference>
<dbReference type="InterPro" id="IPR001126">
    <property type="entry name" value="UmuC"/>
</dbReference>
<proteinExistence type="inferred from homology"/>
<comment type="function">
    <text evidence="13">Deoxycytidyl transferase involved in DNA repair. Transfers a dCMP residue from dCTP to the 3'-end of a DNA primer in a template-dependent reaction. May assist in the first step in the bypass of abasic lesions by the insertion of a nucleotide opposite the lesion. Required for normal induction of mutations by physical and chemical agents. Involved in mitochondrial DNA mutagenesis.</text>
</comment>
<evidence type="ECO:0000256" key="8">
    <source>
        <dbReference type="ARBA" id="ARBA00022763"/>
    </source>
</evidence>
<dbReference type="GO" id="GO:0070987">
    <property type="term" value="P:error-free translesion synthesis"/>
    <property type="evidence" value="ECO:0007669"/>
    <property type="project" value="TreeGrafter"/>
</dbReference>
<dbReference type="InterPro" id="IPR053848">
    <property type="entry name" value="IMS_HHH_1"/>
</dbReference>
<keyword evidence="9 15" id="KW-0460">Magnesium</keyword>
<name>A0A9P6WFF6_MAUEX</name>
<dbReference type="InterPro" id="IPR001357">
    <property type="entry name" value="BRCT_dom"/>
</dbReference>
<evidence type="ECO:0000256" key="4">
    <source>
        <dbReference type="ARBA" id="ARBA00022634"/>
    </source>
</evidence>
<evidence type="ECO:0000256" key="10">
    <source>
        <dbReference type="ARBA" id="ARBA00023125"/>
    </source>
</evidence>
<evidence type="ECO:0000256" key="1">
    <source>
        <dbReference type="ARBA" id="ARBA00004123"/>
    </source>
</evidence>
<evidence type="ECO:0000256" key="2">
    <source>
        <dbReference type="ARBA" id="ARBA00010945"/>
    </source>
</evidence>
<evidence type="ECO:0000259" key="18">
    <source>
        <dbReference type="PROSITE" id="PS50173"/>
    </source>
</evidence>
<dbReference type="SMART" id="SM00292">
    <property type="entry name" value="BRCT"/>
    <property type="match status" value="1"/>
</dbReference>
<dbReference type="OrthoDB" id="427711at2759"/>
<dbReference type="CDD" id="cd17719">
    <property type="entry name" value="BRCT_Rev1"/>
    <property type="match status" value="1"/>
</dbReference>
<dbReference type="Gene3D" id="1.10.150.20">
    <property type="entry name" value="5' to 3' exonuclease, C-terminal subdomain"/>
    <property type="match status" value="1"/>
</dbReference>
<sequence length="853" mass="98257">MSNDNSNQINKPSGRGSYFYNKKVKQAEQDKIFRKQYEKIGKKTTTIFKNCIIYVNGHTIPGRLQIHDMVILNGGKFLHHLSSKGAATHIIANSLPPKKRIEFKNYKVVKPQWIIDCIKQEKLLPWQDYSILSNDDTQQNLVLDRSTVTTPINNSKQVVPNQQSKSNSKTNAPPNCKDPNFLIDYFKHSRLHHLSEWKASLRQNFIESYKGTQLLPHLEKNYTILHIDFDCFFATVAYLFRDKRKTPLLDFDKDPIVVCHGSKASDIASCNYAARKLGIKNGMWVGTAEKMLPNGIKLTSLPYEFENIDSTSKTFYSILQAVDQFHYVLPVSIDEAICVMNIDAMQSKQTLRGLCNALRQRIKLKTGGCVVSIGVGDSLVLARLALKNAKPNGISIFDNDTNGDQDEVIKFWSSFKIDDLPGVGRSTLKKLYEKYPKVKTLQQLREVVVDMKTLKACLGNKLGEKVYLAIQGEDDEESARIIYDPFDMFERKSISIDVNWGIRFEFMDDIDKFLDVCTAYMVGQKMAEYNKCTSSITLKLMKRCADAPVDPMKYMGMGRCDPFSTTSRLGVPTNDVGVIATELKHMFRTLPVPPLELRGISIQFNKLVDVNDAKPASLKKGGLSLLFHNDEVTTPTRSESNRTPDIFSEHNGDPHRKYKRLRRSPIKEKQYHEETDPQQQYQEQFFKELPTQIRNDLQHQIAITTKVKDSKLKRMKDELQRREKALRNMNSHFMNNDSIFAPIKFQNETHFKKICSMVKDWVRESIKNKGPHPRDLYFFKKYVNKLCDSDRVHLVLRLADMISTMLNLMTDQFGSEEGFAEWETILIKFILPSMTQNRQNFQMERKLDIEYDI</sequence>
<feature type="compositionally biased region" description="Basic and acidic residues" evidence="16">
    <location>
        <begin position="639"/>
        <end position="655"/>
    </location>
</feature>
<dbReference type="PIRSF" id="PIRSF036573">
    <property type="entry name" value="REV1"/>
    <property type="match status" value="1"/>
</dbReference>
<evidence type="ECO:0000256" key="3">
    <source>
        <dbReference type="ARBA" id="ARBA00020399"/>
    </source>
</evidence>
<dbReference type="AlphaFoldDB" id="A0A9P6WFF6"/>
<dbReference type="Gene3D" id="6.10.250.1490">
    <property type="match status" value="1"/>
</dbReference>
<dbReference type="PANTHER" id="PTHR45990:SF1">
    <property type="entry name" value="DNA REPAIR PROTEIN REV1"/>
    <property type="match status" value="1"/>
</dbReference>
<dbReference type="GO" id="GO:0003684">
    <property type="term" value="F:damaged DNA binding"/>
    <property type="evidence" value="ECO:0007669"/>
    <property type="project" value="UniProtKB-UniRule"/>
</dbReference>
<keyword evidence="5 14" id="KW-0808">Transferase</keyword>